<dbReference type="Pfam" id="PF06835">
    <property type="entry name" value="LptC"/>
    <property type="match status" value="1"/>
</dbReference>
<evidence type="ECO:0000313" key="2">
    <source>
        <dbReference type="Proteomes" id="UP000193570"/>
    </source>
</evidence>
<accession>A0A1X6YFG0</accession>
<reference evidence="1 2" key="1">
    <citation type="submission" date="2017-03" db="EMBL/GenBank/DDBJ databases">
        <authorList>
            <person name="Afonso C.L."/>
            <person name="Miller P.J."/>
            <person name="Scott M.A."/>
            <person name="Spackman E."/>
            <person name="Goraichik I."/>
            <person name="Dimitrov K.M."/>
            <person name="Suarez D.L."/>
            <person name="Swayne D.E."/>
        </authorList>
    </citation>
    <scope>NUCLEOTIDE SEQUENCE [LARGE SCALE GENOMIC DNA]</scope>
    <source>
        <strain evidence="1 2">CECT 8625</strain>
    </source>
</reference>
<proteinExistence type="predicted"/>
<gene>
    <name evidence="1" type="ORF">ROJ8625_00586</name>
</gene>
<dbReference type="Proteomes" id="UP000193570">
    <property type="component" value="Unassembled WGS sequence"/>
</dbReference>
<sequence>MSMAMATRSTGSYSRIVAWLKLLLPLVALALLSTIFLFARSSDPTSNIPVATARDLAGRASQMVSEPSYSGTTDSGATLRMTAASARPEDGDDATIVADRLEAAMEFEDGSRIDLAAPEARLADAEDLVRLSGGVTIRSSRGYTLETDRLQAAMSRIAVESDTPVSGVGPAGTLRAGGMRIEEIGSEGATAGDVRLLFTDGVDVVYEP</sequence>
<organism evidence="1 2">
    <name type="scientific">Roseivivax jejudonensis</name>
    <dbReference type="NCBI Taxonomy" id="1529041"/>
    <lineage>
        <taxon>Bacteria</taxon>
        <taxon>Pseudomonadati</taxon>
        <taxon>Pseudomonadota</taxon>
        <taxon>Alphaproteobacteria</taxon>
        <taxon>Rhodobacterales</taxon>
        <taxon>Roseobacteraceae</taxon>
        <taxon>Roseivivax</taxon>
    </lineage>
</organism>
<dbReference type="InterPro" id="IPR010664">
    <property type="entry name" value="LipoPS_assembly_LptC-rel"/>
</dbReference>
<dbReference type="EMBL" id="FWFK01000001">
    <property type="protein sequence ID" value="SLN17868.1"/>
    <property type="molecule type" value="Genomic_DNA"/>
</dbReference>
<evidence type="ECO:0000313" key="1">
    <source>
        <dbReference type="EMBL" id="SLN17868.1"/>
    </source>
</evidence>
<dbReference type="Gene3D" id="2.60.450.10">
    <property type="entry name" value="Lipopolysaccharide (LPS) transport protein A like domain"/>
    <property type="match status" value="1"/>
</dbReference>
<name>A0A1X6YFG0_9RHOB</name>
<dbReference type="AlphaFoldDB" id="A0A1X6YFG0"/>
<keyword evidence="2" id="KW-1185">Reference proteome</keyword>
<protein>
    <submittedName>
        <fullName evidence="1">Lipopolysaccharide-assembly, LptC-related</fullName>
    </submittedName>
</protein>